<feature type="domain" description="DUF4350" evidence="2">
    <location>
        <begin position="78"/>
        <end position="263"/>
    </location>
</feature>
<dbReference type="EMBL" id="FOYQ01000002">
    <property type="protein sequence ID" value="SFR49428.1"/>
    <property type="molecule type" value="Genomic_DNA"/>
</dbReference>
<protein>
    <recommendedName>
        <fullName evidence="2">DUF4350 domain-containing protein</fullName>
    </recommendedName>
</protein>
<keyword evidence="1" id="KW-0472">Membrane</keyword>
<dbReference type="OrthoDB" id="1111222at2"/>
<reference evidence="3 4" key="1">
    <citation type="submission" date="2016-10" db="EMBL/GenBank/DDBJ databases">
        <authorList>
            <person name="de Groot N.N."/>
        </authorList>
    </citation>
    <scope>NUCLEOTIDE SEQUENCE [LARGE SCALE GENOMIC DNA]</scope>
    <source>
        <strain evidence="3 4">DSM 21019</strain>
    </source>
</reference>
<keyword evidence="1" id="KW-1133">Transmembrane helix</keyword>
<feature type="transmembrane region" description="Helical" evidence="1">
    <location>
        <begin position="300"/>
        <end position="315"/>
    </location>
</feature>
<gene>
    <name evidence="3" type="ORF">SAMN04490243_2256</name>
</gene>
<dbReference type="InterPro" id="IPR025646">
    <property type="entry name" value="DUF4350"/>
</dbReference>
<evidence type="ECO:0000256" key="1">
    <source>
        <dbReference type="SAM" id="Phobius"/>
    </source>
</evidence>
<organism evidence="3 4">
    <name type="scientific">Robiginitalea myxolifaciens</name>
    <dbReference type="NCBI Taxonomy" id="400055"/>
    <lineage>
        <taxon>Bacteria</taxon>
        <taxon>Pseudomonadati</taxon>
        <taxon>Bacteroidota</taxon>
        <taxon>Flavobacteriia</taxon>
        <taxon>Flavobacteriales</taxon>
        <taxon>Flavobacteriaceae</taxon>
        <taxon>Robiginitalea</taxon>
    </lineage>
</organism>
<dbReference type="STRING" id="400055.SAMN04490243_2256"/>
<dbReference type="RefSeq" id="WP_092982678.1">
    <property type="nucleotide sequence ID" value="NZ_FOYQ01000002.1"/>
</dbReference>
<evidence type="ECO:0000313" key="3">
    <source>
        <dbReference type="EMBL" id="SFR49428.1"/>
    </source>
</evidence>
<sequence>MSKANKIIVALFGLAVLGILIAEIARPQPINWRADFTRAGKGPFGCFVMYSELPGLFSNRDIEPIGQDLYYWLTHRDTVNNSSLVVINNQTNFDPALTRALLAHVSKGNTAFVSSAYIGPTLEDTLNLRLQTGYSLIEQGIELELAYDGFSPDRFKYTKGYLRNYFELTDSTNAEVLGWLHLPEEEESDWEGDTDLDSLLTDPFGDESLDEVELSELESAPLLEAPNFLRIPFGQGTLLLHSTPYAFGNYYMLGGNEAYVAGVLSYLEDQTIYWDNNLKSGRRVVDSPLRFVLSQAPLRWAYYILIITLLLFVLVRSRRVQRIIPVVTPLENTSIAYTQTVGDLYFEQRDYADIIAKRLSYFREMLHSRFGITRQREGDEALERLAHKSGLDPEYIAQTFAFIHQVEKKKYPDNNDLIKLHELLKPFNS</sequence>
<dbReference type="Pfam" id="PF14258">
    <property type="entry name" value="DUF4350"/>
    <property type="match status" value="1"/>
</dbReference>
<dbReference type="AlphaFoldDB" id="A0A1I6H4S4"/>
<name>A0A1I6H4S4_9FLAO</name>
<dbReference type="Proteomes" id="UP000199534">
    <property type="component" value="Unassembled WGS sequence"/>
</dbReference>
<evidence type="ECO:0000259" key="2">
    <source>
        <dbReference type="Pfam" id="PF14258"/>
    </source>
</evidence>
<accession>A0A1I6H4S4</accession>
<evidence type="ECO:0000313" key="4">
    <source>
        <dbReference type="Proteomes" id="UP000199534"/>
    </source>
</evidence>
<keyword evidence="4" id="KW-1185">Reference proteome</keyword>
<proteinExistence type="predicted"/>
<keyword evidence="1" id="KW-0812">Transmembrane</keyword>